<dbReference type="GO" id="GO:0005829">
    <property type="term" value="C:cytosol"/>
    <property type="evidence" value="ECO:0007669"/>
    <property type="project" value="TreeGrafter"/>
</dbReference>
<feature type="domain" description="UvrD-like helicase ATP-binding" evidence="10">
    <location>
        <begin position="1"/>
        <end position="429"/>
    </location>
</feature>
<dbReference type="SUPFAM" id="SSF52540">
    <property type="entry name" value="P-loop containing nucleoside triphosphate hydrolases"/>
    <property type="match status" value="1"/>
</dbReference>
<dbReference type="EMBL" id="CP049075">
    <property type="protein sequence ID" value="QLI05903.1"/>
    <property type="molecule type" value="Genomic_DNA"/>
</dbReference>
<dbReference type="GO" id="GO:0005524">
    <property type="term" value="F:ATP binding"/>
    <property type="evidence" value="ECO:0007669"/>
    <property type="project" value="UniProtKB-UniRule"/>
</dbReference>
<protein>
    <recommendedName>
        <fullName evidence="7">DNA 3'-5' helicase</fullName>
        <ecNumber evidence="7">5.6.2.4</ecNumber>
    </recommendedName>
</protein>
<sequence>MKKPNFKRLLALQASAGSGKTFALSVRFVALILQKQNGQFSQNISNILAITFTNKAANEMKSNIIETFLNMDANEPGISAKESKKRRDRVNAIADLLGVDYDDVLALSQERRSDFLNSELKIYTFDAFFSQILRRFSLNVGLMPDFKIQNNIDEIINIKFINALSPDELKELSLYLSTSDFSAYSFLENLASNPGLCLPYPPSPKANNSDVLAHFDELKKQAIVKGLIPKRSLNKFEISSVKEIATLMASKTKYIEKIQSELNAIYDDLYQALKKYYKAYEAYKISHFLRLVNKYSHVRAQTISELGELDFKDVSANVYKLLKMGEQKFDVNELYFRLDARISDILIDEFQDTNIEQYEILLPLIEEIISGLGQNEHIGSFFYVGDIKQSIYRFRGGDKKIFDFLIEKFTKNGIRQIQKDSLDINYRSTKKIVEFVNQTFKDKISNYQAQKPNSQDDGLVDVSSFDSNDLDSFLTLLASKVNFILNNKIPPNQITILCWQNKDINIIKEYLQSQNIKVASRAKYLINDISVSLVLEYLKFCIFGRSYHGRYLYEYLGQNFAPIKINFDDNASILKLLASRLGLNIYSKNLLKLYEISQNYPNIIDFIYEMQNCNELSLDYEEDGINITTVHKSKGLGFACCIVCDNLSGLNRNNSAFLSDFDLYKNRWEIKLNDKILEFLGDDDFIKLKQNDEILEKQERINALYVALTRAKSNLFILCANNASANKPSYFKAYGKDGENEILNLSDLTQGSLHNLLTNQAQNTLEECQIPPFAKIKSQDIKSEPKANNIDPKTAYFGMALHYLLEMSADFSYECLERAMQALINAYGYNLTKHDLANIKQRAKHFIDAFNENFKHYKICLKEQTLSFEGEILRLDLLLLDEQSAVVIDYKSSLANLEKNKEQVNKYMRAIKHIYAKQSTKGLIAVLGEQKCELINV</sequence>
<proteinExistence type="predicted"/>
<keyword evidence="5" id="KW-0413">Isomerase</keyword>
<dbReference type="RefSeq" id="WP_179975032.1">
    <property type="nucleotide sequence ID" value="NZ_CP049075.1"/>
</dbReference>
<dbReference type="GO" id="GO:0003677">
    <property type="term" value="F:DNA binding"/>
    <property type="evidence" value="ECO:0007669"/>
    <property type="project" value="InterPro"/>
</dbReference>
<dbReference type="PROSITE" id="PS51198">
    <property type="entry name" value="UVRD_HELICASE_ATP_BIND"/>
    <property type="match status" value="1"/>
</dbReference>
<dbReference type="EC" id="5.6.2.4" evidence="7"/>
<keyword evidence="1 9" id="KW-0547">Nucleotide-binding</keyword>
<dbReference type="AlphaFoldDB" id="A0A7H9CIG5"/>
<dbReference type="NCBIfam" id="NF010487">
    <property type="entry name" value="PRK13909.1-4"/>
    <property type="match status" value="1"/>
</dbReference>
<comment type="catalytic activity">
    <reaction evidence="8">
        <text>ATP + H2O = ADP + phosphate + H(+)</text>
        <dbReference type="Rhea" id="RHEA:13065"/>
        <dbReference type="ChEBI" id="CHEBI:15377"/>
        <dbReference type="ChEBI" id="CHEBI:15378"/>
        <dbReference type="ChEBI" id="CHEBI:30616"/>
        <dbReference type="ChEBI" id="CHEBI:43474"/>
        <dbReference type="ChEBI" id="CHEBI:456216"/>
        <dbReference type="EC" id="5.6.2.4"/>
    </reaction>
</comment>
<evidence type="ECO:0000313" key="11">
    <source>
        <dbReference type="EMBL" id="QLI05903.1"/>
    </source>
</evidence>
<comment type="catalytic activity">
    <reaction evidence="6">
        <text>Couples ATP hydrolysis with the unwinding of duplex DNA by translocating in the 3'-5' direction.</text>
        <dbReference type="EC" id="5.6.2.4"/>
    </reaction>
</comment>
<reference evidence="11 12" key="1">
    <citation type="submission" date="2020-02" db="EMBL/GenBank/DDBJ databases">
        <title>Complete genome sequence of the novel Campylobacter species Candidatus Campylobacter infans.</title>
        <authorList>
            <person name="Duim B."/>
            <person name="Zomer A."/>
            <person name="van der Graaf L."/>
            <person name="Wagenaar J."/>
        </authorList>
    </citation>
    <scope>NUCLEOTIDE SEQUENCE [LARGE SCALE GENOMIC DNA]</scope>
    <source>
        <strain evidence="11 12">19S00001</strain>
    </source>
</reference>
<dbReference type="GO" id="GO:0016787">
    <property type="term" value="F:hydrolase activity"/>
    <property type="evidence" value="ECO:0007669"/>
    <property type="project" value="UniProtKB-UniRule"/>
</dbReference>
<evidence type="ECO:0000256" key="7">
    <source>
        <dbReference type="ARBA" id="ARBA00034808"/>
    </source>
</evidence>
<evidence type="ECO:0000256" key="4">
    <source>
        <dbReference type="ARBA" id="ARBA00022840"/>
    </source>
</evidence>
<dbReference type="PANTHER" id="PTHR11070">
    <property type="entry name" value="UVRD / RECB / PCRA DNA HELICASE FAMILY MEMBER"/>
    <property type="match status" value="1"/>
</dbReference>
<gene>
    <name evidence="11" type="primary">addA</name>
    <name evidence="11" type="ORF">CINF_1420</name>
</gene>
<dbReference type="Pfam" id="PF00580">
    <property type="entry name" value="UvrD-helicase"/>
    <property type="match status" value="1"/>
</dbReference>
<dbReference type="GO" id="GO:0000725">
    <property type="term" value="P:recombinational repair"/>
    <property type="evidence" value="ECO:0007669"/>
    <property type="project" value="TreeGrafter"/>
</dbReference>
<evidence type="ECO:0000259" key="10">
    <source>
        <dbReference type="PROSITE" id="PS51198"/>
    </source>
</evidence>
<evidence type="ECO:0000256" key="1">
    <source>
        <dbReference type="ARBA" id="ARBA00022741"/>
    </source>
</evidence>
<evidence type="ECO:0000256" key="6">
    <source>
        <dbReference type="ARBA" id="ARBA00034617"/>
    </source>
</evidence>
<evidence type="ECO:0000256" key="8">
    <source>
        <dbReference type="ARBA" id="ARBA00048988"/>
    </source>
</evidence>
<dbReference type="InterPro" id="IPR027417">
    <property type="entry name" value="P-loop_NTPase"/>
</dbReference>
<dbReference type="Gene3D" id="3.40.50.300">
    <property type="entry name" value="P-loop containing nucleotide triphosphate hydrolases"/>
    <property type="match status" value="4"/>
</dbReference>
<keyword evidence="3 9" id="KW-0347">Helicase</keyword>
<evidence type="ECO:0000256" key="5">
    <source>
        <dbReference type="ARBA" id="ARBA00023235"/>
    </source>
</evidence>
<keyword evidence="2 9" id="KW-0378">Hydrolase</keyword>
<organism evidence="11 12">
    <name type="scientific">Candidatus Campylobacter infans</name>
    <dbReference type="NCBI Taxonomy" id="2561898"/>
    <lineage>
        <taxon>Bacteria</taxon>
        <taxon>Pseudomonadati</taxon>
        <taxon>Campylobacterota</taxon>
        <taxon>Epsilonproteobacteria</taxon>
        <taxon>Campylobacterales</taxon>
        <taxon>Campylobacteraceae</taxon>
        <taxon>Campylobacter</taxon>
    </lineage>
</organism>
<evidence type="ECO:0000256" key="9">
    <source>
        <dbReference type="PROSITE-ProRule" id="PRU00560"/>
    </source>
</evidence>
<dbReference type="GO" id="GO:0043138">
    <property type="term" value="F:3'-5' DNA helicase activity"/>
    <property type="evidence" value="ECO:0007669"/>
    <property type="project" value="UniProtKB-EC"/>
</dbReference>
<dbReference type="Proteomes" id="UP000509414">
    <property type="component" value="Chromosome"/>
</dbReference>
<name>A0A7H9CIG5_9BACT</name>
<dbReference type="InterPro" id="IPR014017">
    <property type="entry name" value="DNA_helicase_UvrD-like_C"/>
</dbReference>
<evidence type="ECO:0000256" key="3">
    <source>
        <dbReference type="ARBA" id="ARBA00022806"/>
    </source>
</evidence>
<dbReference type="Pfam" id="PF13361">
    <property type="entry name" value="UvrD_C"/>
    <property type="match status" value="2"/>
</dbReference>
<dbReference type="InterPro" id="IPR000212">
    <property type="entry name" value="DNA_helicase_UvrD/REP"/>
</dbReference>
<keyword evidence="12" id="KW-1185">Reference proteome</keyword>
<dbReference type="InterPro" id="IPR014016">
    <property type="entry name" value="UvrD-like_ATP-bd"/>
</dbReference>
<feature type="binding site" evidence="9">
    <location>
        <begin position="14"/>
        <end position="21"/>
    </location>
    <ligand>
        <name>ATP</name>
        <dbReference type="ChEBI" id="CHEBI:30616"/>
    </ligand>
</feature>
<evidence type="ECO:0000313" key="12">
    <source>
        <dbReference type="Proteomes" id="UP000509414"/>
    </source>
</evidence>
<dbReference type="KEGG" id="cinf:CINF_1420"/>
<dbReference type="PANTHER" id="PTHR11070:SF67">
    <property type="entry name" value="DNA 3'-5' HELICASE"/>
    <property type="match status" value="1"/>
</dbReference>
<accession>A0A7H9CIG5</accession>
<keyword evidence="4 9" id="KW-0067">ATP-binding</keyword>
<evidence type="ECO:0000256" key="2">
    <source>
        <dbReference type="ARBA" id="ARBA00022801"/>
    </source>
</evidence>